<dbReference type="AlphaFoldDB" id="A0A0C9N6I2"/>
<dbReference type="InterPro" id="IPR049168">
    <property type="entry name" value="Glyco_hydro_134"/>
</dbReference>
<dbReference type="STRING" id="91626.A0A0C9N6I2"/>
<evidence type="ECO:0000256" key="1">
    <source>
        <dbReference type="SAM" id="SignalP"/>
    </source>
</evidence>
<name>A0A0C9N6I2_9FUNG</name>
<dbReference type="OrthoDB" id="2888121at2759"/>
<evidence type="ECO:0000313" key="3">
    <source>
        <dbReference type="Proteomes" id="UP000053815"/>
    </source>
</evidence>
<dbReference type="Pfam" id="PF21087">
    <property type="entry name" value="Glyco_hydro_134"/>
    <property type="match status" value="1"/>
</dbReference>
<sequence>MKLHIFSSLFVLFTIIATVLADNGHYTVPGLGKRKQQILKNGGTTLELAIAMLETDNMTTQYVYGDGKSGDSANFGIFKQGWFILRSSVSEFKRYGPSDYNKGAVLNRHLAKDIKARQESQAHFGLDKWFAGHRNGETGINDPYTQDIQDYKNGVYWIKAQLDSDKKYLSDNTRFWVYVKPI</sequence>
<proteinExistence type="predicted"/>
<dbReference type="CDD" id="cd19610">
    <property type="entry name" value="mannanase_GH134"/>
    <property type="match status" value="1"/>
</dbReference>
<keyword evidence="3" id="KW-1185">Reference proteome</keyword>
<keyword evidence="1" id="KW-0732">Signal</keyword>
<dbReference type="Proteomes" id="UP000053815">
    <property type="component" value="Unassembled WGS sequence"/>
</dbReference>
<dbReference type="EMBL" id="DF837089">
    <property type="protein sequence ID" value="GAN11672.1"/>
    <property type="molecule type" value="Genomic_DNA"/>
</dbReference>
<protein>
    <submittedName>
        <fullName evidence="2">Uncharacterized protein</fullName>
    </submittedName>
</protein>
<gene>
    <name evidence="2" type="ORF">MAM1_0800c11253</name>
</gene>
<reference evidence="2" key="1">
    <citation type="submission" date="2014-09" db="EMBL/GenBank/DDBJ databases">
        <title>Draft genome sequence of an oleaginous Mucoromycotina fungus Mucor ambiguus NBRC6742.</title>
        <authorList>
            <person name="Takeda I."/>
            <person name="Yamane N."/>
            <person name="Morita T."/>
            <person name="Tamano K."/>
            <person name="Machida M."/>
            <person name="Baker S."/>
            <person name="Koike H."/>
        </authorList>
    </citation>
    <scope>NUCLEOTIDE SEQUENCE</scope>
    <source>
        <strain evidence="2">NBRC 6742</strain>
    </source>
</reference>
<organism evidence="2">
    <name type="scientific">Mucor ambiguus</name>
    <dbReference type="NCBI Taxonomy" id="91626"/>
    <lineage>
        <taxon>Eukaryota</taxon>
        <taxon>Fungi</taxon>
        <taxon>Fungi incertae sedis</taxon>
        <taxon>Mucoromycota</taxon>
        <taxon>Mucoromycotina</taxon>
        <taxon>Mucoromycetes</taxon>
        <taxon>Mucorales</taxon>
        <taxon>Mucorineae</taxon>
        <taxon>Mucoraceae</taxon>
        <taxon>Mucor</taxon>
    </lineage>
</organism>
<accession>A0A0C9N6I2</accession>
<feature type="signal peptide" evidence="1">
    <location>
        <begin position="1"/>
        <end position="21"/>
    </location>
</feature>
<evidence type="ECO:0000313" key="2">
    <source>
        <dbReference type="EMBL" id="GAN11672.1"/>
    </source>
</evidence>
<feature type="chain" id="PRO_5002200271" evidence="1">
    <location>
        <begin position="22"/>
        <end position="182"/>
    </location>
</feature>